<dbReference type="Proteomes" id="UP000198901">
    <property type="component" value="Unassembled WGS sequence"/>
</dbReference>
<evidence type="ECO:0000313" key="3">
    <source>
        <dbReference type="Proteomes" id="UP000198901"/>
    </source>
</evidence>
<evidence type="ECO:0000313" key="2">
    <source>
        <dbReference type="EMBL" id="SDL46776.1"/>
    </source>
</evidence>
<dbReference type="RefSeq" id="WP_218126609.1">
    <property type="nucleotide sequence ID" value="NZ_FNGS01000002.1"/>
</dbReference>
<reference evidence="2 3" key="1">
    <citation type="submission" date="2016-10" db="EMBL/GenBank/DDBJ databases">
        <authorList>
            <person name="de Groot N.N."/>
        </authorList>
    </citation>
    <scope>NUCLEOTIDE SEQUENCE [LARGE SCALE GENOMIC DNA]</scope>
    <source>
        <strain evidence="2 3">DSM 21668</strain>
    </source>
</reference>
<evidence type="ECO:0008006" key="4">
    <source>
        <dbReference type="Google" id="ProtNLM"/>
    </source>
</evidence>
<keyword evidence="1" id="KW-0175">Coiled coil</keyword>
<keyword evidence="3" id="KW-1185">Reference proteome</keyword>
<proteinExistence type="predicted"/>
<sequence length="473" mass="49763">MSKILSSLTSGFFLVGICSFPAAFCQNGNYVRNTINEASPGTSNTLLGFDAGKYIGSNSAQSVFLGTGSGLNITQSSADVIIGHWAFRGPNAYSTSTNVVIGGFAGVSATPVGTLNPMSGNTVVGSLAGTSLVGNYNTLFGFGAGSGGGMRESPENRNSFFGAEAGRMNTGRYNTFIGSRAGEATGEALENVFVGMHAGRYSTREGSQTNQNVFVGNESGYYQTGWGNVSIGYQAGYGSLGLSGGSGNVFVGQSAGLSNTFGSRNTYLGYLSPNGPVLQNATAVGANSLVGVSNGLVLGDTSYALVGIGTAYPNQRLTIRGNVSFLTASNLRFGNAPFLDINPNRLALVGEKGTFPVEITSSLRYKVASENQWADYILHPSYTLKPLKEIAFFIRQNGHLPDIPSAAEVVKNGVDAAQMDAKLLAQIEQLTLHAIDQKKENDQLKSKLELLSEELKYIKAQLTGLLNERKKSE</sequence>
<dbReference type="EMBL" id="FNGS01000002">
    <property type="protein sequence ID" value="SDL46776.1"/>
    <property type="molecule type" value="Genomic_DNA"/>
</dbReference>
<dbReference type="STRING" id="563176.SAMN04488090_0947"/>
<feature type="coiled-coil region" evidence="1">
    <location>
        <begin position="427"/>
        <end position="468"/>
    </location>
</feature>
<gene>
    <name evidence="2" type="ORF">SAMN04488090_0947</name>
</gene>
<accession>A0A1G9KB32</accession>
<dbReference type="AlphaFoldDB" id="A0A1G9KB32"/>
<name>A0A1G9KB32_9BACT</name>
<organism evidence="2 3">
    <name type="scientific">Siphonobacter aquaeclarae</name>
    <dbReference type="NCBI Taxonomy" id="563176"/>
    <lineage>
        <taxon>Bacteria</taxon>
        <taxon>Pseudomonadati</taxon>
        <taxon>Bacteroidota</taxon>
        <taxon>Cytophagia</taxon>
        <taxon>Cytophagales</taxon>
        <taxon>Cytophagaceae</taxon>
        <taxon>Siphonobacter</taxon>
    </lineage>
</organism>
<protein>
    <recommendedName>
        <fullName evidence="4">TMF family protein</fullName>
    </recommendedName>
</protein>
<evidence type="ECO:0000256" key="1">
    <source>
        <dbReference type="SAM" id="Coils"/>
    </source>
</evidence>